<dbReference type="PANTHER" id="PTHR48043">
    <property type="entry name" value="EG:EG0003.4 PROTEIN-RELATED"/>
    <property type="match status" value="1"/>
</dbReference>
<keyword evidence="5" id="KW-0812">Transmembrane</keyword>
<dbReference type="InterPro" id="IPR002213">
    <property type="entry name" value="UDP_glucos_trans"/>
</dbReference>
<keyword evidence="6" id="KW-1185">Reference proteome</keyword>
<gene>
    <name evidence="7" type="primary">LOC113509832</name>
</gene>
<evidence type="ECO:0000256" key="3">
    <source>
        <dbReference type="ARBA" id="ARBA00022679"/>
    </source>
</evidence>
<dbReference type="Proteomes" id="UP001652740">
    <property type="component" value="Unplaced"/>
</dbReference>
<dbReference type="GeneID" id="113509832"/>
<dbReference type="PROSITE" id="PS00375">
    <property type="entry name" value="UDPGT"/>
    <property type="match status" value="1"/>
</dbReference>
<evidence type="ECO:0000313" key="7">
    <source>
        <dbReference type="RefSeq" id="XP_031766752.2"/>
    </source>
</evidence>
<organism evidence="6 7">
    <name type="scientific">Galleria mellonella</name>
    <name type="common">Greater wax moth</name>
    <dbReference type="NCBI Taxonomy" id="7137"/>
    <lineage>
        <taxon>Eukaryota</taxon>
        <taxon>Metazoa</taxon>
        <taxon>Ecdysozoa</taxon>
        <taxon>Arthropoda</taxon>
        <taxon>Hexapoda</taxon>
        <taxon>Insecta</taxon>
        <taxon>Pterygota</taxon>
        <taxon>Neoptera</taxon>
        <taxon>Endopterygota</taxon>
        <taxon>Lepidoptera</taxon>
        <taxon>Glossata</taxon>
        <taxon>Ditrysia</taxon>
        <taxon>Pyraloidea</taxon>
        <taxon>Pyralidae</taxon>
        <taxon>Galleriinae</taxon>
        <taxon>Galleria</taxon>
    </lineage>
</organism>
<reference evidence="7" key="1">
    <citation type="submission" date="2025-08" db="UniProtKB">
        <authorList>
            <consortium name="RefSeq"/>
        </authorList>
    </citation>
    <scope>IDENTIFICATION</scope>
    <source>
        <tissue evidence="7">Whole larvae</tissue>
    </source>
</reference>
<evidence type="ECO:0000256" key="4">
    <source>
        <dbReference type="RuleBase" id="RU003718"/>
    </source>
</evidence>
<sequence length="547" mass="62816">MNYFGENNIQLEVIASVNKMFVRFRIIVEFILLSLTMANGARILAVFSNPSYSHHQVFNCLVDAYLEQGHQVVVITAYPVYPKGQVPRNLTQIDIKEISLKIWDEEISKPIANKENNIVTLCTYSLTSFVKIVKKQFEIEEVKAIIENKNITYDLIVTESLMKTNLMISHFHKAPVLEINSFGPVYRDMENFGAPEQPLLYPNCMRKRLINLTLFEEISELHVDLSLQRLIYNVLYLGSNNAMKNTPEFNSVPAMEILQNNAQMLYLNTHPIWDGIRPVPLSVVYIYGIHKKPYEELPKNISSYLEASVNGVVYVSFGTTADLSLYSAKIQVLLNAFSKLPYDILFKWPKDELPGKPDNVKIAKWFPQADLLKHPKVKVFITQGGIQSTDEAIDAGVPLIGIPLIWDQWASTERYMRHGIGIKLEMNTITEELIINAVTTIISDSSYRRNIVRLRALLWDAPQQPLERALWWTRYMLRHGGASHLRAPAANMSYAEFFEVELFLILFASSTTLILCTIFICMKYLIPTFNFGLDWLKCKYIHVKYNI</sequence>
<proteinExistence type="inferred from homology"/>
<feature type="transmembrane region" description="Helical" evidence="5">
    <location>
        <begin position="502"/>
        <end position="526"/>
    </location>
</feature>
<dbReference type="InParanoid" id="A0A6J3C280"/>
<feature type="transmembrane region" description="Helical" evidence="5">
    <location>
        <begin position="26"/>
        <end position="47"/>
    </location>
</feature>
<evidence type="ECO:0000313" key="6">
    <source>
        <dbReference type="Proteomes" id="UP001652740"/>
    </source>
</evidence>
<dbReference type="AlphaFoldDB" id="A0A6J3C280"/>
<dbReference type="InterPro" id="IPR050271">
    <property type="entry name" value="UDP-glycosyltransferase"/>
</dbReference>
<keyword evidence="5" id="KW-1133">Transmembrane helix</keyword>
<dbReference type="Pfam" id="PF00201">
    <property type="entry name" value="UDPGT"/>
    <property type="match status" value="1"/>
</dbReference>
<dbReference type="PANTHER" id="PTHR48043:SF159">
    <property type="entry name" value="EG:EG0003.4 PROTEIN-RELATED"/>
    <property type="match status" value="1"/>
</dbReference>
<keyword evidence="5" id="KW-0472">Membrane</keyword>
<keyword evidence="2 4" id="KW-0328">Glycosyltransferase</keyword>
<dbReference type="GO" id="GO:0008194">
    <property type="term" value="F:UDP-glycosyltransferase activity"/>
    <property type="evidence" value="ECO:0007669"/>
    <property type="project" value="InterPro"/>
</dbReference>
<dbReference type="KEGG" id="gmw:113509832"/>
<accession>A0A6J3C280</accession>
<dbReference type="CDD" id="cd03784">
    <property type="entry name" value="GT1_Gtf-like"/>
    <property type="match status" value="1"/>
</dbReference>
<comment type="similarity">
    <text evidence="1 4">Belongs to the UDP-glycosyltransferase family.</text>
</comment>
<evidence type="ECO:0000256" key="5">
    <source>
        <dbReference type="SAM" id="Phobius"/>
    </source>
</evidence>
<dbReference type="InterPro" id="IPR035595">
    <property type="entry name" value="UDP_glycos_trans_CS"/>
</dbReference>
<evidence type="ECO:0000256" key="2">
    <source>
        <dbReference type="ARBA" id="ARBA00022676"/>
    </source>
</evidence>
<evidence type="ECO:0000256" key="1">
    <source>
        <dbReference type="ARBA" id="ARBA00009995"/>
    </source>
</evidence>
<dbReference type="RefSeq" id="XP_031766752.2">
    <property type="nucleotide sequence ID" value="XM_031910892.2"/>
</dbReference>
<dbReference type="SUPFAM" id="SSF53756">
    <property type="entry name" value="UDP-Glycosyltransferase/glycogen phosphorylase"/>
    <property type="match status" value="1"/>
</dbReference>
<protein>
    <submittedName>
        <fullName evidence="7">UDP-glycosyltransferase UGT5-like</fullName>
    </submittedName>
</protein>
<dbReference type="Gene3D" id="3.40.50.2000">
    <property type="entry name" value="Glycogen Phosphorylase B"/>
    <property type="match status" value="1"/>
</dbReference>
<keyword evidence="3 4" id="KW-0808">Transferase</keyword>
<name>A0A6J3C280_GALME</name>